<dbReference type="InterPro" id="IPR020843">
    <property type="entry name" value="ER"/>
</dbReference>
<dbReference type="PANTHER" id="PTHR43205:SF7">
    <property type="entry name" value="PROSTAGLANDIN REDUCTASE 1"/>
    <property type="match status" value="1"/>
</dbReference>
<sequence length="345" mass="38211">MAPVRNARVVYKEVPKGFPIPGKTYDYDASQTIDLEKAPLNGGVLFKVLVVSVDPYMRRKMQEPGTDFYLGLYNVGEPLNGWAVSKVLRSENPAMKPGDIVYGLFPFQEYVISSPDPTMRVLENKEKLPLYKYVGICGMPGITAHHGWMEYAHPYLKKGDVVFVTAASGAVGSIIVQLAKAEGCKVIASAGSEEKVEFVRSLGADVVFNYKTVSTREVLKKEGPVNVYWDNVGGESLDAALEFAAQKAHFVICGMISSYNTDEPYNVKNLQQLVWREITFHGFLFLSLEEKYDEAFYKTFPPRVASGELKYKDDVVRGLENAGKALLDVLSGKNFGKCSVVVADE</sequence>
<dbReference type="CDD" id="cd05288">
    <property type="entry name" value="PGDH"/>
    <property type="match status" value="1"/>
</dbReference>
<dbReference type="EMBL" id="KZ857429">
    <property type="protein sequence ID" value="RDX46246.1"/>
    <property type="molecule type" value="Genomic_DNA"/>
</dbReference>
<dbReference type="SMART" id="SM00829">
    <property type="entry name" value="PKS_ER"/>
    <property type="match status" value="1"/>
</dbReference>
<evidence type="ECO:0000313" key="3">
    <source>
        <dbReference type="EMBL" id="RDX46246.1"/>
    </source>
</evidence>
<dbReference type="Proteomes" id="UP000256964">
    <property type="component" value="Unassembled WGS sequence"/>
</dbReference>
<name>A0A371D129_9APHY</name>
<dbReference type="AlphaFoldDB" id="A0A371D129"/>
<gene>
    <name evidence="3" type="ORF">OH76DRAFT_1443422</name>
</gene>
<dbReference type="InterPro" id="IPR036291">
    <property type="entry name" value="NAD(P)-bd_dom_sf"/>
</dbReference>
<protein>
    <submittedName>
        <fullName evidence="3">NAD(P)-binding protein</fullName>
    </submittedName>
</protein>
<dbReference type="STRING" id="139420.A0A371D129"/>
<dbReference type="Pfam" id="PF00107">
    <property type="entry name" value="ADH_zinc_N"/>
    <property type="match status" value="1"/>
</dbReference>
<dbReference type="OrthoDB" id="809632at2759"/>
<reference evidence="3 4" key="1">
    <citation type="journal article" date="2018" name="Biotechnol. Biofuels">
        <title>Integrative visual omics of the white-rot fungus Polyporus brumalis exposes the biotechnological potential of its oxidative enzymes for delignifying raw plant biomass.</title>
        <authorList>
            <person name="Miyauchi S."/>
            <person name="Rancon A."/>
            <person name="Drula E."/>
            <person name="Hage H."/>
            <person name="Chaduli D."/>
            <person name="Favel A."/>
            <person name="Grisel S."/>
            <person name="Henrissat B."/>
            <person name="Herpoel-Gimbert I."/>
            <person name="Ruiz-Duenas F.J."/>
            <person name="Chevret D."/>
            <person name="Hainaut M."/>
            <person name="Lin J."/>
            <person name="Wang M."/>
            <person name="Pangilinan J."/>
            <person name="Lipzen A."/>
            <person name="Lesage-Meessen L."/>
            <person name="Navarro D."/>
            <person name="Riley R."/>
            <person name="Grigoriev I.V."/>
            <person name="Zhou S."/>
            <person name="Raouche S."/>
            <person name="Rosso M.N."/>
        </authorList>
    </citation>
    <scope>NUCLEOTIDE SEQUENCE [LARGE SCALE GENOMIC DNA]</scope>
    <source>
        <strain evidence="3 4">BRFM 1820</strain>
    </source>
</reference>
<dbReference type="FunFam" id="3.40.50.720:FF:000121">
    <property type="entry name" value="Prostaglandin reductase 2"/>
    <property type="match status" value="1"/>
</dbReference>
<dbReference type="PANTHER" id="PTHR43205">
    <property type="entry name" value="PROSTAGLANDIN REDUCTASE"/>
    <property type="match status" value="1"/>
</dbReference>
<keyword evidence="1" id="KW-0560">Oxidoreductase</keyword>
<keyword evidence="4" id="KW-1185">Reference proteome</keyword>
<evidence type="ECO:0000256" key="1">
    <source>
        <dbReference type="ARBA" id="ARBA00023002"/>
    </source>
</evidence>
<proteinExistence type="predicted"/>
<accession>A0A371D129</accession>
<dbReference type="Pfam" id="PF16884">
    <property type="entry name" value="ADH_N_2"/>
    <property type="match status" value="1"/>
</dbReference>
<dbReference type="InterPro" id="IPR041694">
    <property type="entry name" value="ADH_N_2"/>
</dbReference>
<dbReference type="InterPro" id="IPR011032">
    <property type="entry name" value="GroES-like_sf"/>
</dbReference>
<dbReference type="Gene3D" id="3.90.180.10">
    <property type="entry name" value="Medium-chain alcohol dehydrogenases, catalytic domain"/>
    <property type="match status" value="1"/>
</dbReference>
<dbReference type="SUPFAM" id="SSF50129">
    <property type="entry name" value="GroES-like"/>
    <property type="match status" value="1"/>
</dbReference>
<dbReference type="SUPFAM" id="SSF51735">
    <property type="entry name" value="NAD(P)-binding Rossmann-fold domains"/>
    <property type="match status" value="1"/>
</dbReference>
<dbReference type="Gene3D" id="3.40.50.720">
    <property type="entry name" value="NAD(P)-binding Rossmann-like Domain"/>
    <property type="match status" value="1"/>
</dbReference>
<feature type="domain" description="Enoyl reductase (ER)" evidence="2">
    <location>
        <begin position="28"/>
        <end position="342"/>
    </location>
</feature>
<dbReference type="GO" id="GO:0016628">
    <property type="term" value="F:oxidoreductase activity, acting on the CH-CH group of donors, NAD or NADP as acceptor"/>
    <property type="evidence" value="ECO:0007669"/>
    <property type="project" value="InterPro"/>
</dbReference>
<evidence type="ECO:0000313" key="4">
    <source>
        <dbReference type="Proteomes" id="UP000256964"/>
    </source>
</evidence>
<evidence type="ECO:0000259" key="2">
    <source>
        <dbReference type="SMART" id="SM00829"/>
    </source>
</evidence>
<dbReference type="InterPro" id="IPR013149">
    <property type="entry name" value="ADH-like_C"/>
</dbReference>
<organism evidence="3 4">
    <name type="scientific">Lentinus brumalis</name>
    <dbReference type="NCBI Taxonomy" id="2498619"/>
    <lineage>
        <taxon>Eukaryota</taxon>
        <taxon>Fungi</taxon>
        <taxon>Dikarya</taxon>
        <taxon>Basidiomycota</taxon>
        <taxon>Agaricomycotina</taxon>
        <taxon>Agaricomycetes</taxon>
        <taxon>Polyporales</taxon>
        <taxon>Polyporaceae</taxon>
        <taxon>Lentinus</taxon>
    </lineage>
</organism>
<dbReference type="InterPro" id="IPR045010">
    <property type="entry name" value="MDR_fam"/>
</dbReference>